<evidence type="ECO:0000259" key="11">
    <source>
        <dbReference type="PROSITE" id="PS51263"/>
    </source>
</evidence>
<comment type="function">
    <text evidence="9">Actin-binding protein involved in motile and morphological processes. Inhibits actin polymerization, likely by sequestering G-actin.</text>
</comment>
<dbReference type="CDD" id="cd11285">
    <property type="entry name" value="ADF_Twf-N_like"/>
    <property type="match status" value="1"/>
</dbReference>
<dbReference type="PROSITE" id="PS51263">
    <property type="entry name" value="ADF_H"/>
    <property type="match status" value="2"/>
</dbReference>
<sequence>MSHSSGIGASKELVQSFGQARNERIKRVIKIRIENMELAEVGNRDIENDEESDFALIHEEIKDNKACYILYRLDTVNKTFGDEWVFVVFVPSGSTVKDRMLYASTRDSCKKSLGGGYFMTEIYATEPNDISWDSILERRSNETYESLPYTDAELQQKEERLAEVVDSKTRSYVHSVAFPISSDSSENLKKLLNKSINFVQLQVDTSQETIELLDAGDVSLNDLPNKVNDAHPSYIFFRFKHQNKGKSEDPIIFFFWCPDTAKVKEKMLYSTVKSASLNQAGDVGVVTKKNIEIRDLEDFNESFFIAELYPPEKTVVKEKKFQKPARAGKGKARLVGRK</sequence>
<dbReference type="EMBL" id="JAPDFW010000057">
    <property type="protein sequence ID" value="KAJ5077670.1"/>
    <property type="molecule type" value="Genomic_DNA"/>
</dbReference>
<dbReference type="Gene3D" id="3.40.20.10">
    <property type="entry name" value="Severin"/>
    <property type="match status" value="2"/>
</dbReference>
<dbReference type="GO" id="GO:0051016">
    <property type="term" value="P:barbed-end actin filament capping"/>
    <property type="evidence" value="ECO:0007669"/>
    <property type="project" value="TreeGrafter"/>
</dbReference>
<dbReference type="GO" id="GO:0005884">
    <property type="term" value="C:actin filament"/>
    <property type="evidence" value="ECO:0007669"/>
    <property type="project" value="TreeGrafter"/>
</dbReference>
<feature type="domain" description="ADF-H" evidence="11">
    <location>
        <begin position="173"/>
        <end position="309"/>
    </location>
</feature>
<dbReference type="GO" id="GO:0003785">
    <property type="term" value="F:actin monomer binding"/>
    <property type="evidence" value="ECO:0007669"/>
    <property type="project" value="TreeGrafter"/>
</dbReference>
<comment type="caution">
    <text evidence="12">The sequence shown here is derived from an EMBL/GenBank/DDBJ whole genome shotgun (WGS) entry which is preliminary data.</text>
</comment>
<dbReference type="SUPFAM" id="SSF55753">
    <property type="entry name" value="Actin depolymerizing proteins"/>
    <property type="match status" value="2"/>
</dbReference>
<comment type="similarity">
    <text evidence="3">Belongs to the actin-binding proteins ADF family. Twinfilin subfamily.</text>
</comment>
<feature type="domain" description="ADF-H" evidence="11">
    <location>
        <begin position="4"/>
        <end position="140"/>
    </location>
</feature>
<evidence type="ECO:0000256" key="2">
    <source>
        <dbReference type="ARBA" id="ARBA00004544"/>
    </source>
</evidence>
<evidence type="ECO:0000256" key="1">
    <source>
        <dbReference type="ARBA" id="ARBA00004245"/>
    </source>
</evidence>
<dbReference type="PANTHER" id="PTHR13759">
    <property type="entry name" value="TWINFILIN"/>
    <property type="match status" value="1"/>
</dbReference>
<gene>
    <name evidence="12" type="ORF">M0811_05769</name>
</gene>
<dbReference type="InterPro" id="IPR002108">
    <property type="entry name" value="ADF-H"/>
</dbReference>
<evidence type="ECO:0000313" key="13">
    <source>
        <dbReference type="Proteomes" id="UP001149090"/>
    </source>
</evidence>
<evidence type="ECO:0000313" key="12">
    <source>
        <dbReference type="EMBL" id="KAJ5077670.1"/>
    </source>
</evidence>
<organism evidence="12 13">
    <name type="scientific">Anaeramoeba ignava</name>
    <name type="common">Anaerobic marine amoeba</name>
    <dbReference type="NCBI Taxonomy" id="1746090"/>
    <lineage>
        <taxon>Eukaryota</taxon>
        <taxon>Metamonada</taxon>
        <taxon>Anaeramoebidae</taxon>
        <taxon>Anaeramoeba</taxon>
    </lineage>
</organism>
<evidence type="ECO:0000256" key="10">
    <source>
        <dbReference type="ARBA" id="ARBA00069496"/>
    </source>
</evidence>
<dbReference type="Pfam" id="PF00241">
    <property type="entry name" value="Cofilin_ADF"/>
    <property type="match status" value="2"/>
</dbReference>
<dbReference type="FunFam" id="3.40.20.10:FF:000042">
    <property type="entry name" value="Actin depolymerizing protein"/>
    <property type="match status" value="1"/>
</dbReference>
<comment type="subcellular location">
    <subcellularLocation>
        <location evidence="2">Cytoplasm</location>
        <location evidence="2">Cell cortex</location>
    </subcellularLocation>
    <subcellularLocation>
        <location evidence="1">Cytoplasm</location>
        <location evidence="1">Cytoskeleton</location>
    </subcellularLocation>
</comment>
<protein>
    <recommendedName>
        <fullName evidence="10">Twinfilin</fullName>
    </recommendedName>
</protein>
<dbReference type="InterPro" id="IPR028458">
    <property type="entry name" value="Twinfilin"/>
</dbReference>
<reference evidence="12" key="1">
    <citation type="submission" date="2022-10" db="EMBL/GenBank/DDBJ databases">
        <title>Novel sulphate-reducing endosymbionts in the free-living metamonad Anaeramoeba.</title>
        <authorList>
            <person name="Jerlstrom-Hultqvist J."/>
            <person name="Cepicka I."/>
            <person name="Gallot-Lavallee L."/>
            <person name="Salas-Leiva D."/>
            <person name="Curtis B.A."/>
            <person name="Zahonova K."/>
            <person name="Pipaliya S."/>
            <person name="Dacks J."/>
            <person name="Roger A.J."/>
        </authorList>
    </citation>
    <scope>NUCLEOTIDE SEQUENCE</scope>
    <source>
        <strain evidence="12">BMAN</strain>
    </source>
</reference>
<keyword evidence="4" id="KW-0963">Cytoplasm</keyword>
<dbReference type="PANTHER" id="PTHR13759:SF1">
    <property type="entry name" value="TWINFILIN"/>
    <property type="match status" value="1"/>
</dbReference>
<dbReference type="GO" id="GO:0051015">
    <property type="term" value="F:actin filament binding"/>
    <property type="evidence" value="ECO:0007669"/>
    <property type="project" value="TreeGrafter"/>
</dbReference>
<dbReference type="InterPro" id="IPR029006">
    <property type="entry name" value="ADF-H/Gelsolin-like_dom_sf"/>
</dbReference>
<dbReference type="AlphaFoldDB" id="A0A9Q0LTK8"/>
<evidence type="ECO:0000256" key="9">
    <source>
        <dbReference type="ARBA" id="ARBA00056419"/>
    </source>
</evidence>
<evidence type="ECO:0000256" key="3">
    <source>
        <dbReference type="ARBA" id="ARBA00009557"/>
    </source>
</evidence>
<dbReference type="Proteomes" id="UP001149090">
    <property type="component" value="Unassembled WGS sequence"/>
</dbReference>
<proteinExistence type="inferred from homology"/>
<dbReference type="CDD" id="cd11284">
    <property type="entry name" value="ADF_Twf-C_like"/>
    <property type="match status" value="1"/>
</dbReference>
<keyword evidence="6" id="KW-0009">Actin-binding</keyword>
<name>A0A9Q0LTK8_ANAIG</name>
<evidence type="ECO:0000256" key="4">
    <source>
        <dbReference type="ARBA" id="ARBA00022490"/>
    </source>
</evidence>
<comment type="subunit">
    <text evidence="8">Interacts with G-actin; ADP-actin form.</text>
</comment>
<evidence type="ECO:0000256" key="8">
    <source>
        <dbReference type="ARBA" id="ARBA00038532"/>
    </source>
</evidence>
<evidence type="ECO:0000256" key="7">
    <source>
        <dbReference type="ARBA" id="ARBA00023212"/>
    </source>
</evidence>
<keyword evidence="13" id="KW-1185">Reference proteome</keyword>
<accession>A0A9Q0LTK8</accession>
<dbReference type="SMART" id="SM00102">
    <property type="entry name" value="ADF"/>
    <property type="match status" value="2"/>
</dbReference>
<dbReference type="FunFam" id="3.40.20.10:FF:000007">
    <property type="entry name" value="Twinfilin-1 isoform 1"/>
    <property type="match status" value="1"/>
</dbReference>
<keyword evidence="7" id="KW-0206">Cytoskeleton</keyword>
<dbReference type="GO" id="GO:0030042">
    <property type="term" value="P:actin filament depolymerization"/>
    <property type="evidence" value="ECO:0007669"/>
    <property type="project" value="TreeGrafter"/>
</dbReference>
<keyword evidence="5" id="KW-0677">Repeat</keyword>
<dbReference type="OMA" id="YLFKHTH"/>
<evidence type="ECO:0000256" key="6">
    <source>
        <dbReference type="ARBA" id="ARBA00023203"/>
    </source>
</evidence>
<evidence type="ECO:0000256" key="5">
    <source>
        <dbReference type="ARBA" id="ARBA00022737"/>
    </source>
</evidence>
<dbReference type="OrthoDB" id="10006997at2759"/>
<dbReference type="GO" id="GO:0005938">
    <property type="term" value="C:cell cortex"/>
    <property type="evidence" value="ECO:0007669"/>
    <property type="project" value="UniProtKB-SubCell"/>
</dbReference>